<name>A0A0N9HRQ6_9PSEU</name>
<dbReference type="AlphaFoldDB" id="A0A0N9HRQ6"/>
<reference evidence="1 2" key="1">
    <citation type="submission" date="2015-07" db="EMBL/GenBank/DDBJ databases">
        <title>Genome sequencing of Kibdelosporangium phytohabitans.</title>
        <authorList>
            <person name="Qin S."/>
            <person name="Xing K."/>
        </authorList>
    </citation>
    <scope>NUCLEOTIDE SEQUENCE [LARGE SCALE GENOMIC DNA]</scope>
    <source>
        <strain evidence="1 2">KLBMP1111</strain>
    </source>
</reference>
<gene>
    <name evidence="1" type="ORF">AOZ06_01785</name>
</gene>
<keyword evidence="2" id="KW-1185">Reference proteome</keyword>
<proteinExistence type="predicted"/>
<evidence type="ECO:0000313" key="1">
    <source>
        <dbReference type="EMBL" id="ALG05820.1"/>
    </source>
</evidence>
<accession>A0A0N9HRQ6</accession>
<protein>
    <submittedName>
        <fullName evidence="1">Uncharacterized protein</fullName>
    </submittedName>
</protein>
<dbReference type="RefSeq" id="WP_054287799.1">
    <property type="nucleotide sequence ID" value="NZ_CP012752.1"/>
</dbReference>
<evidence type="ECO:0000313" key="2">
    <source>
        <dbReference type="Proteomes" id="UP000063699"/>
    </source>
</evidence>
<dbReference type="Proteomes" id="UP000063699">
    <property type="component" value="Chromosome"/>
</dbReference>
<organism evidence="1 2">
    <name type="scientific">Kibdelosporangium phytohabitans</name>
    <dbReference type="NCBI Taxonomy" id="860235"/>
    <lineage>
        <taxon>Bacteria</taxon>
        <taxon>Bacillati</taxon>
        <taxon>Actinomycetota</taxon>
        <taxon>Actinomycetes</taxon>
        <taxon>Pseudonocardiales</taxon>
        <taxon>Pseudonocardiaceae</taxon>
        <taxon>Kibdelosporangium</taxon>
    </lineage>
</organism>
<sequence length="74" mass="7529">MIEVMVVVVGVVVVVAGGTAWPTGSTIRAGVVVAQALANSSSATAQRILIGQLESASRFVLSDHPDVSGFAITY</sequence>
<dbReference type="EMBL" id="CP012752">
    <property type="protein sequence ID" value="ALG05820.1"/>
    <property type="molecule type" value="Genomic_DNA"/>
</dbReference>
<dbReference type="KEGG" id="kphy:AOZ06_01785"/>